<protein>
    <recommendedName>
        <fullName evidence="3">Headcase middle domain-containing protein</fullName>
    </recommendedName>
</protein>
<reference evidence="1 2" key="1">
    <citation type="submission" date="2023-08" db="EMBL/GenBank/DDBJ databases">
        <title>A Necator americanus chromosomal reference genome.</title>
        <authorList>
            <person name="Ilik V."/>
            <person name="Petrzelkova K.J."/>
            <person name="Pardy F."/>
            <person name="Fuh T."/>
            <person name="Niatou-Singa F.S."/>
            <person name="Gouil Q."/>
            <person name="Baker L."/>
            <person name="Ritchie M.E."/>
            <person name="Jex A.R."/>
            <person name="Gazzola D."/>
            <person name="Li H."/>
            <person name="Toshio Fujiwara R."/>
            <person name="Zhan B."/>
            <person name="Aroian R.V."/>
            <person name="Pafco B."/>
            <person name="Schwarz E.M."/>
        </authorList>
    </citation>
    <scope>NUCLEOTIDE SEQUENCE [LARGE SCALE GENOMIC DNA]</scope>
    <source>
        <strain evidence="1 2">Aroian</strain>
        <tissue evidence="1">Whole animal</tissue>
    </source>
</reference>
<evidence type="ECO:0000313" key="1">
    <source>
        <dbReference type="EMBL" id="KAK6756349.1"/>
    </source>
</evidence>
<evidence type="ECO:0008006" key="3">
    <source>
        <dbReference type="Google" id="ProtNLM"/>
    </source>
</evidence>
<proteinExistence type="predicted"/>
<keyword evidence="2" id="KW-1185">Reference proteome</keyword>
<gene>
    <name evidence="1" type="primary">Necator_chrV.g19431</name>
    <name evidence="1" type="ORF">RB195_014639</name>
</gene>
<dbReference type="Proteomes" id="UP001303046">
    <property type="component" value="Unassembled WGS sequence"/>
</dbReference>
<organism evidence="1 2">
    <name type="scientific">Necator americanus</name>
    <name type="common">Human hookworm</name>
    <dbReference type="NCBI Taxonomy" id="51031"/>
    <lineage>
        <taxon>Eukaryota</taxon>
        <taxon>Metazoa</taxon>
        <taxon>Ecdysozoa</taxon>
        <taxon>Nematoda</taxon>
        <taxon>Chromadorea</taxon>
        <taxon>Rhabditida</taxon>
        <taxon>Rhabditina</taxon>
        <taxon>Rhabditomorpha</taxon>
        <taxon>Strongyloidea</taxon>
        <taxon>Ancylostomatidae</taxon>
        <taxon>Bunostominae</taxon>
        <taxon>Necator</taxon>
    </lineage>
</organism>
<accession>A0ABR1E0Z3</accession>
<sequence length="69" mass="8259">MSQPPGFFCGNHSQLNDSVLKLCSDHFLGHVLIHYPNDIPTTFPIMRWLKKDRMRFMECRCDCRRIFKE</sequence>
<comment type="caution">
    <text evidence="1">The sequence shown here is derived from an EMBL/GenBank/DDBJ whole genome shotgun (WGS) entry which is preliminary data.</text>
</comment>
<name>A0ABR1E0Z3_NECAM</name>
<evidence type="ECO:0000313" key="2">
    <source>
        <dbReference type="Proteomes" id="UP001303046"/>
    </source>
</evidence>
<dbReference type="EMBL" id="JAVFWL010000005">
    <property type="protein sequence ID" value="KAK6756349.1"/>
    <property type="molecule type" value="Genomic_DNA"/>
</dbReference>